<dbReference type="InterPro" id="IPR036034">
    <property type="entry name" value="PDZ_sf"/>
</dbReference>
<gene>
    <name evidence="3" type="ORF">DQG23_16635</name>
</gene>
<reference evidence="3 4" key="1">
    <citation type="journal article" date="2009" name="Int. J. Syst. Evol. Microbiol.">
        <title>Paenibacillus contaminans sp. nov., isolated from a contaminated laboratory plate.</title>
        <authorList>
            <person name="Chou J.H."/>
            <person name="Lee J.H."/>
            <person name="Lin M.C."/>
            <person name="Chang P.S."/>
            <person name="Arun A.B."/>
            <person name="Young C.C."/>
            <person name="Chen W.M."/>
        </authorList>
    </citation>
    <scope>NUCLEOTIDE SEQUENCE [LARGE SCALE GENOMIC DNA]</scope>
    <source>
        <strain evidence="3 4">CKOBP-6</strain>
    </source>
</reference>
<dbReference type="EMBL" id="QMFB01000009">
    <property type="protein sequence ID" value="RAV20097.1"/>
    <property type="molecule type" value="Genomic_DNA"/>
</dbReference>
<dbReference type="Gene3D" id="2.30.42.10">
    <property type="match status" value="1"/>
</dbReference>
<proteinExistence type="predicted"/>
<dbReference type="Proteomes" id="UP000250369">
    <property type="component" value="Unassembled WGS sequence"/>
</dbReference>
<dbReference type="GO" id="GO:0006508">
    <property type="term" value="P:proteolysis"/>
    <property type="evidence" value="ECO:0007669"/>
    <property type="project" value="InterPro"/>
</dbReference>
<dbReference type="GO" id="GO:0004176">
    <property type="term" value="F:ATP-dependent peptidase activity"/>
    <property type="evidence" value="ECO:0007669"/>
    <property type="project" value="InterPro"/>
</dbReference>
<name>A0A329MQ93_9BACL</name>
<evidence type="ECO:0000256" key="1">
    <source>
        <dbReference type="SAM" id="Phobius"/>
    </source>
</evidence>
<keyword evidence="4" id="KW-1185">Reference proteome</keyword>
<evidence type="ECO:0000313" key="3">
    <source>
        <dbReference type="EMBL" id="RAV20097.1"/>
    </source>
</evidence>
<keyword evidence="1" id="KW-1133">Transmembrane helix</keyword>
<dbReference type="InterPro" id="IPR014721">
    <property type="entry name" value="Ribsml_uS5_D2-typ_fold_subgr"/>
</dbReference>
<sequence length="474" mass="51197">MGHKQRLYIIGMALAFLLFVLGELIWLPDPFRLGGQLFWIDAIDLLVYLVAAVPCIWLIAAIMGLFEASRAIRPRTASWGSWTPGGTDRWAVLRCLAVALVSAAAAAAIIFAPTRLVWSLGLFGAAWLLLFADMIWSERSIRRFPRNSLLTALAAIALLAGLFWPTSYMVTYPGLTMNMNRYVQVEGGTGHTSIAGVLVFERPAFPADWLYAKLFPHYEFKPREDLGMTLGEYDDLVRVMKQDANTVGSAIAFGKLGIGSGVTSKGVRIVAVMKDSPVQGVLKAGDIIVEVDGKAVSSLQELQERMSGTEPGQAVSVTVLRDGKKVTADANTRANPDDAKRAAFGIQVQDELAYDVPKKVNYRDYLLHEGGPSHGAMLALTLIDQLTPGGVTNGNRIAGTGTIEPDGSIGKIGGIEQKAYTVRRSGADVFFVPAGQEEAARLGASDLQIVPVRTLDDILAWLKAHPKSSNGDRT</sequence>
<feature type="transmembrane region" description="Helical" evidence="1">
    <location>
        <begin position="148"/>
        <end position="170"/>
    </location>
</feature>
<dbReference type="InterPro" id="IPR020568">
    <property type="entry name" value="Ribosomal_Su5_D2-typ_SF"/>
</dbReference>
<dbReference type="InterPro" id="IPR008269">
    <property type="entry name" value="Lon_proteolytic"/>
</dbReference>
<keyword evidence="1" id="KW-0812">Transmembrane</keyword>
<dbReference type="SUPFAM" id="SSF54211">
    <property type="entry name" value="Ribosomal protein S5 domain 2-like"/>
    <property type="match status" value="1"/>
</dbReference>
<dbReference type="AlphaFoldDB" id="A0A329MQ93"/>
<dbReference type="Gene3D" id="3.30.230.10">
    <property type="match status" value="1"/>
</dbReference>
<keyword evidence="1" id="KW-0472">Membrane</keyword>
<feature type="transmembrane region" description="Helical" evidence="1">
    <location>
        <begin position="117"/>
        <end position="136"/>
    </location>
</feature>
<dbReference type="SUPFAM" id="SSF50156">
    <property type="entry name" value="PDZ domain-like"/>
    <property type="match status" value="1"/>
</dbReference>
<comment type="caution">
    <text evidence="3">The sequence shown here is derived from an EMBL/GenBank/DDBJ whole genome shotgun (WGS) entry which is preliminary data.</text>
</comment>
<feature type="domain" description="PDZ" evidence="2">
    <location>
        <begin position="236"/>
        <end position="323"/>
    </location>
</feature>
<dbReference type="Pfam" id="PF05362">
    <property type="entry name" value="Lon_C"/>
    <property type="match status" value="1"/>
</dbReference>
<dbReference type="Pfam" id="PF13180">
    <property type="entry name" value="PDZ_2"/>
    <property type="match status" value="1"/>
</dbReference>
<evidence type="ECO:0000259" key="2">
    <source>
        <dbReference type="PROSITE" id="PS50106"/>
    </source>
</evidence>
<dbReference type="RefSeq" id="WP_113031994.1">
    <property type="nucleotide sequence ID" value="NZ_QMFB01000009.1"/>
</dbReference>
<dbReference type="PROSITE" id="PS50106">
    <property type="entry name" value="PDZ"/>
    <property type="match status" value="1"/>
</dbReference>
<dbReference type="GO" id="GO:0004252">
    <property type="term" value="F:serine-type endopeptidase activity"/>
    <property type="evidence" value="ECO:0007669"/>
    <property type="project" value="InterPro"/>
</dbReference>
<feature type="transmembrane region" description="Helical" evidence="1">
    <location>
        <begin position="7"/>
        <end position="26"/>
    </location>
</feature>
<dbReference type="OrthoDB" id="2195098at2"/>
<accession>A0A329MQ93</accession>
<dbReference type="SMART" id="SM00228">
    <property type="entry name" value="PDZ"/>
    <property type="match status" value="1"/>
</dbReference>
<feature type="transmembrane region" description="Helical" evidence="1">
    <location>
        <begin position="91"/>
        <end position="111"/>
    </location>
</feature>
<dbReference type="InterPro" id="IPR001478">
    <property type="entry name" value="PDZ"/>
</dbReference>
<organism evidence="3 4">
    <name type="scientific">Paenibacillus contaminans</name>
    <dbReference type="NCBI Taxonomy" id="450362"/>
    <lineage>
        <taxon>Bacteria</taxon>
        <taxon>Bacillati</taxon>
        <taxon>Bacillota</taxon>
        <taxon>Bacilli</taxon>
        <taxon>Bacillales</taxon>
        <taxon>Paenibacillaceae</taxon>
        <taxon>Paenibacillus</taxon>
    </lineage>
</organism>
<protein>
    <recommendedName>
        <fullName evidence="2">PDZ domain-containing protein</fullName>
    </recommendedName>
</protein>
<feature type="transmembrane region" description="Helical" evidence="1">
    <location>
        <begin position="46"/>
        <end position="66"/>
    </location>
</feature>
<evidence type="ECO:0000313" key="4">
    <source>
        <dbReference type="Proteomes" id="UP000250369"/>
    </source>
</evidence>